<dbReference type="Proteomes" id="UP000325440">
    <property type="component" value="Unassembled WGS sequence"/>
</dbReference>
<proteinExistence type="predicted"/>
<dbReference type="EMBL" id="CABPRJ010001479">
    <property type="protein sequence ID" value="VVC38543.1"/>
    <property type="molecule type" value="Genomic_DNA"/>
</dbReference>
<accession>A0A5E4N1T9</accession>
<sequence length="206" mass="22554">MPRALSGRHPVRCSEVAVDDVLYAFVFLRLFRCRLVGKRTSERNPREINRRVRLCAAETETAAEPLVSENGKAPGGFNSRGYPEIGRGSGRSVPCPLRILICGRDEENAAPTQANGIAPPNADHEYASTPGNNFSHPTTRRDDTGRAMRCDTPLRETLCAKIRGGASGRFQPLSAVIRAGSKTFFCYPKNGLAGTLPRRSADKRKK</sequence>
<reference evidence="1 2" key="1">
    <citation type="submission" date="2019-08" db="EMBL/GenBank/DDBJ databases">
        <authorList>
            <person name="Alioto T."/>
            <person name="Alioto T."/>
            <person name="Gomez Garrido J."/>
        </authorList>
    </citation>
    <scope>NUCLEOTIDE SEQUENCE [LARGE SCALE GENOMIC DNA]</scope>
</reference>
<gene>
    <name evidence="1" type="ORF">CINCED_3A020441</name>
</gene>
<evidence type="ECO:0000313" key="2">
    <source>
        <dbReference type="Proteomes" id="UP000325440"/>
    </source>
</evidence>
<evidence type="ECO:0000313" key="1">
    <source>
        <dbReference type="EMBL" id="VVC38543.1"/>
    </source>
</evidence>
<organism evidence="1 2">
    <name type="scientific">Cinara cedri</name>
    <dbReference type="NCBI Taxonomy" id="506608"/>
    <lineage>
        <taxon>Eukaryota</taxon>
        <taxon>Metazoa</taxon>
        <taxon>Ecdysozoa</taxon>
        <taxon>Arthropoda</taxon>
        <taxon>Hexapoda</taxon>
        <taxon>Insecta</taxon>
        <taxon>Pterygota</taxon>
        <taxon>Neoptera</taxon>
        <taxon>Paraneoptera</taxon>
        <taxon>Hemiptera</taxon>
        <taxon>Sternorrhyncha</taxon>
        <taxon>Aphidomorpha</taxon>
        <taxon>Aphidoidea</taxon>
        <taxon>Aphididae</taxon>
        <taxon>Lachninae</taxon>
        <taxon>Cinara</taxon>
    </lineage>
</organism>
<name>A0A5E4N1T9_9HEMI</name>
<keyword evidence="2" id="KW-1185">Reference proteome</keyword>
<protein>
    <submittedName>
        <fullName evidence="1">Uncharacterized protein</fullName>
    </submittedName>
</protein>
<dbReference type="AlphaFoldDB" id="A0A5E4N1T9"/>